<evidence type="ECO:0008006" key="2">
    <source>
        <dbReference type="Google" id="ProtNLM"/>
    </source>
</evidence>
<protein>
    <recommendedName>
        <fullName evidence="2">Maturation</fullName>
    </recommendedName>
</protein>
<reference evidence="1" key="1">
    <citation type="submission" date="2019-05" db="EMBL/GenBank/DDBJ databases">
        <title>Metatranscriptomic reconstruction reveals RNA viruses with the potential to shape carbon cycling in soil.</title>
        <authorList>
            <person name="Starr E.P."/>
            <person name="Nuccio E."/>
            <person name="Pett-Ridge J."/>
            <person name="Banfield J.F."/>
            <person name="Firestone M.K."/>
        </authorList>
    </citation>
    <scope>NUCLEOTIDE SEQUENCE</scope>
    <source>
        <strain evidence="1">H2_Rhizo_32_scaffold_742</strain>
    </source>
</reference>
<sequence>SAPAGLYRLLVREVGSDAVVMSSTGQIDVHRLGTSSNVPQTAYGRQRHSLIYSENHRKQRNSPDNGGPFMVEHVIRQIQPSANKCTVSTLSGLTFDSQFVSSGLSVNQLPTFPTVSSWITEQSVLNGAGATGWKRARPGNPVVDAGQWLAELRSLPTLPLRLFNRLRSFQSLGSEYLNVQFGWRPFVGDVIKMYQLYNDLDKRLAQLVRDNGRAIRRRRTVLDSTETTSTVTNYPTTFGAFWPPPSSPIGMTFQSTMTKQIVTSEKAWFVASFRYYVPDIGSPQWTSRATRALFGVNPTPDLLYNVLPWTWLIDYFANVGDVVSNLSSNAVDNLVANYAYVMRTKTVTTTYTSVGTISGTPLQTIFKMSGGSYAATTSEMVQTKSRARATPYGFGITLGSLSGYQLGILGALGISRQRFL</sequence>
<name>A0A514D6J0_9VIRU</name>
<dbReference type="EMBL" id="MN034713">
    <property type="protein sequence ID" value="QDH89243.1"/>
    <property type="molecule type" value="Genomic_RNA"/>
</dbReference>
<evidence type="ECO:0000313" key="1">
    <source>
        <dbReference type="EMBL" id="QDH89243.1"/>
    </source>
</evidence>
<accession>A0A514D6J0</accession>
<feature type="non-terminal residue" evidence="1">
    <location>
        <position position="1"/>
    </location>
</feature>
<proteinExistence type="predicted"/>
<organism evidence="1">
    <name type="scientific">Leviviridae sp</name>
    <dbReference type="NCBI Taxonomy" id="2027243"/>
    <lineage>
        <taxon>Viruses</taxon>
        <taxon>Riboviria</taxon>
        <taxon>Orthornavirae</taxon>
        <taxon>Lenarviricota</taxon>
        <taxon>Leviviricetes</taxon>
        <taxon>Norzivirales</taxon>
        <taxon>Fiersviridae</taxon>
    </lineage>
</organism>
<gene>
    <name evidence="1" type="ORF">H2Rhizo32742_000001</name>
</gene>